<evidence type="ECO:0000256" key="1">
    <source>
        <dbReference type="SAM" id="MobiDB-lite"/>
    </source>
</evidence>
<dbReference type="EMBL" id="BAAAHB010000045">
    <property type="protein sequence ID" value="GAA0473783.1"/>
    <property type="molecule type" value="Genomic_DNA"/>
</dbReference>
<accession>A0ABN1ADJ3</accession>
<feature type="region of interest" description="Disordered" evidence="1">
    <location>
        <begin position="1"/>
        <end position="25"/>
    </location>
</feature>
<comment type="caution">
    <text evidence="2">The sequence shown here is derived from an EMBL/GenBank/DDBJ whole genome shotgun (WGS) entry which is preliminary data.</text>
</comment>
<keyword evidence="3" id="KW-1185">Reference proteome</keyword>
<proteinExistence type="predicted"/>
<evidence type="ECO:0000313" key="2">
    <source>
        <dbReference type="EMBL" id="GAA0473783.1"/>
    </source>
</evidence>
<protein>
    <submittedName>
        <fullName evidence="2">Uncharacterized protein</fullName>
    </submittedName>
</protein>
<reference evidence="2 3" key="1">
    <citation type="journal article" date="2019" name="Int. J. Syst. Evol. Microbiol.">
        <title>The Global Catalogue of Microorganisms (GCM) 10K type strain sequencing project: providing services to taxonomists for standard genome sequencing and annotation.</title>
        <authorList>
            <consortium name="The Broad Institute Genomics Platform"/>
            <consortium name="The Broad Institute Genome Sequencing Center for Infectious Disease"/>
            <person name="Wu L."/>
            <person name="Ma J."/>
        </authorList>
    </citation>
    <scope>NUCLEOTIDE SEQUENCE [LARGE SCALE GENOMIC DNA]</scope>
    <source>
        <strain evidence="2 3">JCM 10649</strain>
    </source>
</reference>
<organism evidence="2 3">
    <name type="scientific">Streptomyces stramineus</name>
    <dbReference type="NCBI Taxonomy" id="173861"/>
    <lineage>
        <taxon>Bacteria</taxon>
        <taxon>Bacillati</taxon>
        <taxon>Actinomycetota</taxon>
        <taxon>Actinomycetes</taxon>
        <taxon>Kitasatosporales</taxon>
        <taxon>Streptomycetaceae</taxon>
        <taxon>Streptomyces</taxon>
    </lineage>
</organism>
<gene>
    <name evidence="2" type="ORF">GCM10009544_39730</name>
</gene>
<sequence>MPMERNAVRVSSRPTDSSLAGNVTRPVTDPSRLTLDQLQGWACARCGYRLYQSVLIGTVPDGHGVHAGTTELYACPACATPAEREAEAARTAHTPAGWCCYCRQWAANATRITHLPEGTGAGYQQFAHATCAKKHQTPP</sequence>
<evidence type="ECO:0000313" key="3">
    <source>
        <dbReference type="Proteomes" id="UP001499895"/>
    </source>
</evidence>
<dbReference type="Proteomes" id="UP001499895">
    <property type="component" value="Unassembled WGS sequence"/>
</dbReference>
<name>A0ABN1ADJ3_9ACTN</name>
<feature type="compositionally biased region" description="Polar residues" evidence="1">
    <location>
        <begin position="12"/>
        <end position="21"/>
    </location>
</feature>